<dbReference type="AlphaFoldDB" id="A0A918KQZ7"/>
<gene>
    <name evidence="1" type="ORF">GCM10007392_44760</name>
</gene>
<accession>A0A918KQZ7</accession>
<reference evidence="1" key="2">
    <citation type="submission" date="2020-09" db="EMBL/GenBank/DDBJ databases">
        <authorList>
            <person name="Sun Q."/>
            <person name="Kim S."/>
        </authorList>
    </citation>
    <scope>NUCLEOTIDE SEQUENCE</scope>
    <source>
        <strain evidence="1">KCTC 22169</strain>
    </source>
</reference>
<evidence type="ECO:0000313" key="2">
    <source>
        <dbReference type="Proteomes" id="UP000626148"/>
    </source>
</evidence>
<dbReference type="Proteomes" id="UP000626148">
    <property type="component" value="Unassembled WGS sequence"/>
</dbReference>
<comment type="caution">
    <text evidence="1">The sequence shown here is derived from an EMBL/GenBank/DDBJ whole genome shotgun (WGS) entry which is preliminary data.</text>
</comment>
<organism evidence="1 2">
    <name type="scientific">Saccharospirillum salsuginis</name>
    <dbReference type="NCBI Taxonomy" id="418750"/>
    <lineage>
        <taxon>Bacteria</taxon>
        <taxon>Pseudomonadati</taxon>
        <taxon>Pseudomonadota</taxon>
        <taxon>Gammaproteobacteria</taxon>
        <taxon>Oceanospirillales</taxon>
        <taxon>Saccharospirillaceae</taxon>
        <taxon>Saccharospirillum</taxon>
    </lineage>
</organism>
<reference evidence="1" key="1">
    <citation type="journal article" date="2014" name="Int. J. Syst. Evol. Microbiol.">
        <title>Complete genome sequence of Corynebacterium casei LMG S-19264T (=DSM 44701T), isolated from a smear-ripened cheese.</title>
        <authorList>
            <consortium name="US DOE Joint Genome Institute (JGI-PGF)"/>
            <person name="Walter F."/>
            <person name="Albersmeier A."/>
            <person name="Kalinowski J."/>
            <person name="Ruckert C."/>
        </authorList>
    </citation>
    <scope>NUCLEOTIDE SEQUENCE</scope>
    <source>
        <strain evidence="1">KCTC 22169</strain>
    </source>
</reference>
<name>A0A918KQZ7_9GAMM</name>
<protein>
    <submittedName>
        <fullName evidence="1">Uncharacterized protein</fullName>
    </submittedName>
</protein>
<dbReference type="EMBL" id="BMXR01000015">
    <property type="protein sequence ID" value="GGX72361.1"/>
    <property type="molecule type" value="Genomic_DNA"/>
</dbReference>
<proteinExistence type="predicted"/>
<sequence length="62" mass="7110">MASVAAPGDVIFIWVLLRKRLCQWFAQECIGPDSGVYVMQMDHTGADEEWVTVFPILFEVRH</sequence>
<evidence type="ECO:0000313" key="1">
    <source>
        <dbReference type="EMBL" id="GGX72361.1"/>
    </source>
</evidence>
<keyword evidence="2" id="KW-1185">Reference proteome</keyword>